<dbReference type="EMBL" id="FCNV02000002">
    <property type="protein sequence ID" value="SAL20819.1"/>
    <property type="molecule type" value="Genomic_DNA"/>
</dbReference>
<sequence>MIRSLLFVPASAERFVAKAHQRGADAIILDLEDAIPPDGKQTARAALVHAVPRVGRGGAAVLVRINSEPELRDLDAVAACRAGAAALLVPKVTTPATLAALADILGPVERSLGREPLRFMPLVEDPGAVLDARAIAAGPRVFAIATGGEDLATEMDAEPTADMLRLPKLLVHLAAKAAGIRSFGMLRSVANYTDTEAIVASAREARSLGFDGASCIHPAVVPILNDAFSPSPAAVERAHRMVAAFDEAASEGRGAFTFDGDMVDLPIVARARRLIARAGSRPGELD</sequence>
<keyword evidence="3 5" id="KW-0460">Magnesium</keyword>
<dbReference type="RefSeq" id="WP_052450134.1">
    <property type="nucleotide sequence ID" value="NZ_FCNV02000002.1"/>
</dbReference>
<keyword evidence="7" id="KW-0456">Lyase</keyword>
<evidence type="ECO:0000259" key="6">
    <source>
        <dbReference type="Pfam" id="PF03328"/>
    </source>
</evidence>
<keyword evidence="8" id="KW-1185">Reference proteome</keyword>
<evidence type="ECO:0000256" key="5">
    <source>
        <dbReference type="PIRSR" id="PIRSR015582-2"/>
    </source>
</evidence>
<dbReference type="InterPro" id="IPR011206">
    <property type="entry name" value="Citrate_lyase_beta/mcl1/mcl2"/>
</dbReference>
<dbReference type="InterPro" id="IPR005000">
    <property type="entry name" value="Aldolase/citrate-lyase_domain"/>
</dbReference>
<dbReference type="InterPro" id="IPR040442">
    <property type="entry name" value="Pyrv_kinase-like_dom_sf"/>
</dbReference>
<proteinExistence type="predicted"/>
<keyword evidence="2 5" id="KW-0479">Metal-binding</keyword>
<organism evidence="7 8">
    <name type="scientific">Caballeronia concitans</name>
    <dbReference type="NCBI Taxonomy" id="1777133"/>
    <lineage>
        <taxon>Bacteria</taxon>
        <taxon>Pseudomonadati</taxon>
        <taxon>Pseudomonadota</taxon>
        <taxon>Betaproteobacteria</taxon>
        <taxon>Burkholderiales</taxon>
        <taxon>Burkholderiaceae</taxon>
        <taxon>Caballeronia</taxon>
    </lineage>
</organism>
<evidence type="ECO:0000313" key="7">
    <source>
        <dbReference type="EMBL" id="SAL20819.1"/>
    </source>
</evidence>
<dbReference type="Proteomes" id="UP000198263">
    <property type="component" value="Unassembled WGS sequence"/>
</dbReference>
<comment type="cofactor">
    <cofactor evidence="1">
        <name>Mg(2+)</name>
        <dbReference type="ChEBI" id="CHEBI:18420"/>
    </cofactor>
</comment>
<evidence type="ECO:0000256" key="3">
    <source>
        <dbReference type="ARBA" id="ARBA00022842"/>
    </source>
</evidence>
<feature type="binding site" evidence="4">
    <location>
        <position position="124"/>
    </location>
    <ligand>
        <name>substrate</name>
    </ligand>
</feature>
<name>A0A658QTT1_9BURK</name>
<evidence type="ECO:0000256" key="2">
    <source>
        <dbReference type="ARBA" id="ARBA00022723"/>
    </source>
</evidence>
<dbReference type="GO" id="GO:0016829">
    <property type="term" value="F:lyase activity"/>
    <property type="evidence" value="ECO:0007669"/>
    <property type="project" value="UniProtKB-KW"/>
</dbReference>
<dbReference type="PANTHER" id="PTHR32308:SF10">
    <property type="entry name" value="CITRATE LYASE SUBUNIT BETA"/>
    <property type="match status" value="1"/>
</dbReference>
<comment type="caution">
    <text evidence="7">The sequence shown here is derived from an EMBL/GenBank/DDBJ whole genome shotgun (WGS) entry which is preliminary data.</text>
</comment>
<feature type="binding site" evidence="4">
    <location>
        <position position="64"/>
    </location>
    <ligand>
        <name>substrate</name>
    </ligand>
</feature>
<feature type="binding site" evidence="5">
    <location>
        <position position="124"/>
    </location>
    <ligand>
        <name>Mg(2+)</name>
        <dbReference type="ChEBI" id="CHEBI:18420"/>
    </ligand>
</feature>
<dbReference type="Pfam" id="PF03328">
    <property type="entry name" value="HpcH_HpaI"/>
    <property type="match status" value="1"/>
</dbReference>
<feature type="domain" description="HpcH/HpaI aldolase/citrate lyase" evidence="6">
    <location>
        <begin position="3"/>
        <end position="218"/>
    </location>
</feature>
<dbReference type="PIRSF" id="PIRSF015582">
    <property type="entry name" value="Cit_lyase_B"/>
    <property type="match status" value="1"/>
</dbReference>
<gene>
    <name evidence="7" type="ORF">AWB72_01387</name>
</gene>
<dbReference type="Gene3D" id="3.20.20.60">
    <property type="entry name" value="Phosphoenolpyruvate-binding domains"/>
    <property type="match status" value="1"/>
</dbReference>
<evidence type="ECO:0000313" key="8">
    <source>
        <dbReference type="Proteomes" id="UP000198263"/>
    </source>
</evidence>
<dbReference type="InterPro" id="IPR015813">
    <property type="entry name" value="Pyrv/PenolPyrv_kinase-like_dom"/>
</dbReference>
<dbReference type="OrthoDB" id="348111at2"/>
<dbReference type="SUPFAM" id="SSF51621">
    <property type="entry name" value="Phosphoenolpyruvate/pyruvate domain"/>
    <property type="match status" value="1"/>
</dbReference>
<dbReference type="AlphaFoldDB" id="A0A658QTT1"/>
<accession>A0A658QTT1</accession>
<evidence type="ECO:0000256" key="1">
    <source>
        <dbReference type="ARBA" id="ARBA00001946"/>
    </source>
</evidence>
<reference evidence="7 8" key="1">
    <citation type="submission" date="2016-01" db="EMBL/GenBank/DDBJ databases">
        <authorList>
            <person name="Peeters C."/>
        </authorList>
    </citation>
    <scope>NUCLEOTIDE SEQUENCE [LARGE SCALE GENOMIC DNA]</scope>
    <source>
        <strain evidence="7">LMG 29315</strain>
    </source>
</reference>
<dbReference type="PANTHER" id="PTHR32308">
    <property type="entry name" value="LYASE BETA SUBUNIT, PUTATIVE (AFU_ORTHOLOGUE AFUA_4G13030)-RELATED"/>
    <property type="match status" value="1"/>
</dbReference>
<evidence type="ECO:0000256" key="4">
    <source>
        <dbReference type="PIRSR" id="PIRSR015582-1"/>
    </source>
</evidence>
<feature type="binding site" evidence="5">
    <location>
        <position position="150"/>
    </location>
    <ligand>
        <name>Mg(2+)</name>
        <dbReference type="ChEBI" id="CHEBI:18420"/>
    </ligand>
</feature>
<dbReference type="GO" id="GO:0000287">
    <property type="term" value="F:magnesium ion binding"/>
    <property type="evidence" value="ECO:0007669"/>
    <property type="project" value="TreeGrafter"/>
</dbReference>
<dbReference type="GO" id="GO:0006107">
    <property type="term" value="P:oxaloacetate metabolic process"/>
    <property type="evidence" value="ECO:0007669"/>
    <property type="project" value="TreeGrafter"/>
</dbReference>
<protein>
    <submittedName>
        <fullName evidence="7">Citrate lyase subunit beta</fullName>
    </submittedName>
</protein>